<dbReference type="GO" id="GO:0051539">
    <property type="term" value="F:4 iron, 4 sulfur cluster binding"/>
    <property type="evidence" value="ECO:0007669"/>
    <property type="project" value="UniProtKB-KW"/>
</dbReference>
<comment type="function">
    <text evidence="2">Catalyzes the reduction of sulfite to sulfide, a step in the biosynthesis of sulfur-containing amino acids and cofactors.</text>
</comment>
<dbReference type="AlphaFoldDB" id="A0A243A127"/>
<feature type="domain" description="Nitrite/sulphite reductase 4Fe-4S" evidence="13">
    <location>
        <begin position="135"/>
        <end position="289"/>
    </location>
</feature>
<dbReference type="RefSeq" id="WP_088034925.1">
    <property type="nucleotide sequence ID" value="NZ_NFDG01000133.1"/>
</dbReference>
<dbReference type="Pfam" id="PF01077">
    <property type="entry name" value="NIR_SIR"/>
    <property type="match status" value="2"/>
</dbReference>
<evidence type="ECO:0000313" key="15">
    <source>
        <dbReference type="EMBL" id="OTY09614.1"/>
    </source>
</evidence>
<proteinExistence type="inferred from homology"/>
<evidence type="ECO:0000259" key="13">
    <source>
        <dbReference type="Pfam" id="PF01077"/>
    </source>
</evidence>
<dbReference type="Gene3D" id="3.30.413.10">
    <property type="entry name" value="Sulfite Reductase Hemoprotein, domain 1"/>
    <property type="match status" value="2"/>
</dbReference>
<keyword evidence="9" id="KW-0560">Oxidoreductase</keyword>
<evidence type="ECO:0000256" key="11">
    <source>
        <dbReference type="ARBA" id="ARBA00023014"/>
    </source>
</evidence>
<dbReference type="InterPro" id="IPR005117">
    <property type="entry name" value="NiRdtase/SiRdtase_haem-b_fer"/>
</dbReference>
<organism evidence="15 16">
    <name type="scientific">Bacillus thuringiensis serovar navarrensis</name>
    <dbReference type="NCBI Taxonomy" id="339658"/>
    <lineage>
        <taxon>Bacteria</taxon>
        <taxon>Bacillati</taxon>
        <taxon>Bacillota</taxon>
        <taxon>Bacilli</taxon>
        <taxon>Bacillales</taxon>
        <taxon>Bacillaceae</taxon>
        <taxon>Bacillus</taxon>
        <taxon>Bacillus cereus group</taxon>
    </lineage>
</organism>
<evidence type="ECO:0000259" key="14">
    <source>
        <dbReference type="Pfam" id="PF03460"/>
    </source>
</evidence>
<accession>A0A243A127</accession>
<dbReference type="Pfam" id="PF03460">
    <property type="entry name" value="NIR_SIR_ferr"/>
    <property type="match status" value="2"/>
</dbReference>
<evidence type="ECO:0000256" key="10">
    <source>
        <dbReference type="ARBA" id="ARBA00023004"/>
    </source>
</evidence>
<dbReference type="InterPro" id="IPR006067">
    <property type="entry name" value="NO2/SO3_Rdtase_4Fe4S_dom"/>
</dbReference>
<evidence type="ECO:0000256" key="5">
    <source>
        <dbReference type="ARBA" id="ARBA00022485"/>
    </source>
</evidence>
<dbReference type="PANTHER" id="PTHR32439">
    <property type="entry name" value="FERREDOXIN--NITRITE REDUCTASE, CHLOROPLASTIC"/>
    <property type="match status" value="1"/>
</dbReference>
<evidence type="ECO:0000256" key="7">
    <source>
        <dbReference type="ARBA" id="ARBA00022723"/>
    </source>
</evidence>
<dbReference type="InterPro" id="IPR036136">
    <property type="entry name" value="Nit/Sulf_reduc_fer-like_dom_sf"/>
</dbReference>
<comment type="cofactor">
    <cofactor evidence="1">
        <name>siroheme</name>
        <dbReference type="ChEBI" id="CHEBI:60052"/>
    </cofactor>
</comment>
<dbReference type="InterPro" id="IPR006066">
    <property type="entry name" value="NO2/SO3_Rdtase_FeS/sirohaem_BS"/>
</dbReference>
<evidence type="ECO:0000256" key="9">
    <source>
        <dbReference type="ARBA" id="ARBA00023002"/>
    </source>
</evidence>
<keyword evidence="10" id="KW-0408">Iron</keyword>
<keyword evidence="5" id="KW-0004">4Fe-4S</keyword>
<dbReference type="EMBL" id="NFDG01000133">
    <property type="protein sequence ID" value="OTY09614.1"/>
    <property type="molecule type" value="Genomic_DNA"/>
</dbReference>
<keyword evidence="8" id="KW-0883">Thioether bond</keyword>
<dbReference type="SUPFAM" id="SSF55124">
    <property type="entry name" value="Nitrite/Sulfite reductase N-terminal domain-like"/>
    <property type="match status" value="2"/>
</dbReference>
<dbReference type="GO" id="GO:0020037">
    <property type="term" value="F:heme binding"/>
    <property type="evidence" value="ECO:0007669"/>
    <property type="project" value="InterPro"/>
</dbReference>
<dbReference type="FunFam" id="3.30.413.10:FF:000009">
    <property type="entry name" value="Sulfite reductase [ferredoxin]"/>
    <property type="match status" value="1"/>
</dbReference>
<comment type="catalytic activity">
    <reaction evidence="12">
        <text>hydrogen sulfide + 6 oxidized [2Fe-2S]-[ferredoxin] + 3 H2O = sulfite + 6 reduced [2Fe-2S]-[ferredoxin] + 7 H(+)</text>
        <dbReference type="Rhea" id="RHEA:23132"/>
        <dbReference type="Rhea" id="RHEA-COMP:10000"/>
        <dbReference type="Rhea" id="RHEA-COMP:10001"/>
        <dbReference type="ChEBI" id="CHEBI:15377"/>
        <dbReference type="ChEBI" id="CHEBI:15378"/>
        <dbReference type="ChEBI" id="CHEBI:17359"/>
        <dbReference type="ChEBI" id="CHEBI:29919"/>
        <dbReference type="ChEBI" id="CHEBI:33737"/>
        <dbReference type="ChEBI" id="CHEBI:33738"/>
        <dbReference type="EC" id="1.8.7.1"/>
    </reaction>
</comment>
<evidence type="ECO:0000256" key="12">
    <source>
        <dbReference type="ARBA" id="ARBA00049518"/>
    </source>
</evidence>
<dbReference type="EC" id="1.8.7.1" evidence="4"/>
<reference evidence="15 16" key="1">
    <citation type="submission" date="2016-10" db="EMBL/GenBank/DDBJ databases">
        <title>Comparative genomics of Bacillus thuringiensis reveals a path to pathogens against multiple invertebrate hosts.</title>
        <authorList>
            <person name="Zheng J."/>
            <person name="Gao Q."/>
            <person name="Liu H."/>
            <person name="Peng D."/>
            <person name="Ruan L."/>
            <person name="Sun M."/>
        </authorList>
    </citation>
    <scope>NUCLEOTIDE SEQUENCE [LARGE SCALE GENOMIC DNA]</scope>
    <source>
        <strain evidence="15">BGSC 4BM1</strain>
    </source>
</reference>
<keyword evidence="7" id="KW-0479">Metal-binding</keyword>
<protein>
    <recommendedName>
        <fullName evidence="4">assimilatory sulfite reductase (ferredoxin)</fullName>
        <ecNumber evidence="4">1.8.7.1</ecNumber>
    </recommendedName>
</protein>
<feature type="domain" description="Nitrite/Sulfite reductase ferredoxin-like" evidence="14">
    <location>
        <begin position="63"/>
        <end position="125"/>
    </location>
</feature>
<keyword evidence="6" id="KW-0349">Heme</keyword>
<evidence type="ECO:0000256" key="2">
    <source>
        <dbReference type="ARBA" id="ARBA00003247"/>
    </source>
</evidence>
<feature type="domain" description="Nitrite/sulphite reductase 4Fe-4S" evidence="13">
    <location>
        <begin position="392"/>
        <end position="531"/>
    </location>
</feature>
<comment type="caution">
    <text evidence="15">The sequence shown here is derived from an EMBL/GenBank/DDBJ whole genome shotgun (WGS) entry which is preliminary data.</text>
</comment>
<keyword evidence="11" id="KW-0411">Iron-sulfur</keyword>
<evidence type="ECO:0000256" key="1">
    <source>
        <dbReference type="ARBA" id="ARBA00001929"/>
    </source>
</evidence>
<dbReference type="FunFam" id="3.30.413.10:FF:000013">
    <property type="entry name" value="Sulfite reductase [ferredoxin]"/>
    <property type="match status" value="1"/>
</dbReference>
<evidence type="ECO:0000256" key="3">
    <source>
        <dbReference type="ARBA" id="ARBA00010429"/>
    </source>
</evidence>
<sequence length="540" mass="60503">MTYEKVWANNEKLNPSEKKKLEKDGLEIFNDIPYYAENGFKSIPKEEWDAFKWAGLYLQRPKEAGYFMMRVNIPSGIITNAQAEVLASIAEDYGRDVLDITTRQAIQFHWLEIGQIPDIFKRLARVGLSSAGACGDITRNITGNPLAGIDANELFDTTSIVKEIYDYFQHNEEFSNLPRKFKMSISSNIYNSANAEINCVAFTPATKEIDGEKKVGFHIKVGGGLSARPYLAEELDVFVLPEEVKAVSIAIATIFRDFGYREKRHLARLKFLVADWGAEKFKEKLVEYTGLLQSKGKSALKGWNAGYFYGVQYQKQEGLKYVGFNVPVGRLHAEEMFEIARIAKQYGNGQIRTCNSQNFIIPNVLPENVAGLLSEPLFEAISANPKSFIGHAVSCTGIEYCNLALVETKERLRKIAEYLDTQIALDVPVRIHMVGCPNSCGQRQIADIGLQGIKLKTKEKGIVEAFEIYVGGTLLDGGAYNEKLKGKIDGEDLPDVLVSFLSYFQKNKLLAETFYDFVGRVGVEELQIVLNRVLEEVIAS</sequence>
<evidence type="ECO:0000256" key="4">
    <source>
        <dbReference type="ARBA" id="ARBA00012353"/>
    </source>
</evidence>
<dbReference type="Proteomes" id="UP000194860">
    <property type="component" value="Unassembled WGS sequence"/>
</dbReference>
<dbReference type="GO" id="GO:0050311">
    <property type="term" value="F:sulfite reductase (ferredoxin) activity"/>
    <property type="evidence" value="ECO:0007669"/>
    <property type="project" value="UniProtKB-EC"/>
</dbReference>
<name>A0A243A127_BACTU</name>
<evidence type="ECO:0000256" key="8">
    <source>
        <dbReference type="ARBA" id="ARBA00022784"/>
    </source>
</evidence>
<gene>
    <name evidence="15" type="ORF">BK732_29245</name>
</gene>
<dbReference type="GO" id="GO:0046872">
    <property type="term" value="F:metal ion binding"/>
    <property type="evidence" value="ECO:0007669"/>
    <property type="project" value="UniProtKB-KW"/>
</dbReference>
<dbReference type="PROSITE" id="PS00365">
    <property type="entry name" value="NIR_SIR"/>
    <property type="match status" value="1"/>
</dbReference>
<evidence type="ECO:0000313" key="16">
    <source>
        <dbReference type="Proteomes" id="UP000194860"/>
    </source>
</evidence>
<dbReference type="Gene3D" id="3.90.480.20">
    <property type="match status" value="1"/>
</dbReference>
<dbReference type="PRINTS" id="PR00397">
    <property type="entry name" value="SIROHAEM"/>
</dbReference>
<dbReference type="PANTHER" id="PTHR32439:SF0">
    <property type="entry name" value="FERREDOXIN--NITRITE REDUCTASE, CHLOROPLASTIC"/>
    <property type="match status" value="1"/>
</dbReference>
<dbReference type="InterPro" id="IPR051329">
    <property type="entry name" value="NIR_SIR_4Fe-4S"/>
</dbReference>
<comment type="similarity">
    <text evidence="3">Belongs to the nitrite and sulfite reductase 4Fe-4S domain family.</text>
</comment>
<feature type="domain" description="Nitrite/Sulfite reductase ferredoxin-like" evidence="14">
    <location>
        <begin position="314"/>
        <end position="376"/>
    </location>
</feature>
<evidence type="ECO:0000256" key="6">
    <source>
        <dbReference type="ARBA" id="ARBA00022617"/>
    </source>
</evidence>
<dbReference type="InterPro" id="IPR045854">
    <property type="entry name" value="NO2/SO3_Rdtase_4Fe4S_sf"/>
</dbReference>
<dbReference type="SUPFAM" id="SSF56014">
    <property type="entry name" value="Nitrite and sulphite reductase 4Fe-4S domain-like"/>
    <property type="match status" value="2"/>
</dbReference>